<keyword evidence="2" id="KW-1185">Reference proteome</keyword>
<dbReference type="Gene3D" id="2.160.10.10">
    <property type="entry name" value="Hexapeptide repeat proteins"/>
    <property type="match status" value="1"/>
</dbReference>
<name>A0ABY4R0I3_9ACTN</name>
<evidence type="ECO:0008006" key="3">
    <source>
        <dbReference type="Google" id="ProtNLM"/>
    </source>
</evidence>
<dbReference type="InterPro" id="IPR011004">
    <property type="entry name" value="Trimer_LpxA-like_sf"/>
</dbReference>
<protein>
    <recommendedName>
        <fullName evidence="3">Acyltransferase</fullName>
    </recommendedName>
</protein>
<reference evidence="1" key="2">
    <citation type="submission" date="2022-05" db="EMBL/GenBank/DDBJ databases">
        <authorList>
            <person name="Kim J.-S."/>
            <person name="Lee K."/>
            <person name="Suh M."/>
            <person name="Eom M."/>
            <person name="Kim J.-S."/>
            <person name="Kim D.-S."/>
            <person name="Ko S.-H."/>
            <person name="Shin Y."/>
            <person name="Lee J.-S."/>
        </authorList>
    </citation>
    <scope>NUCLEOTIDE SEQUENCE</scope>
    <source>
        <strain evidence="1">N237</strain>
    </source>
</reference>
<accession>A0ABY4R0I3</accession>
<organism evidence="1 2">
    <name type="scientific">Jatrophihabitans telluris</name>
    <dbReference type="NCBI Taxonomy" id="2038343"/>
    <lineage>
        <taxon>Bacteria</taxon>
        <taxon>Bacillati</taxon>
        <taxon>Actinomycetota</taxon>
        <taxon>Actinomycetes</taxon>
        <taxon>Jatrophihabitantales</taxon>
        <taxon>Jatrophihabitantaceae</taxon>
        <taxon>Jatrophihabitans</taxon>
    </lineage>
</organism>
<dbReference type="PANTHER" id="PTHR23416">
    <property type="entry name" value="SIALIC ACID SYNTHASE-RELATED"/>
    <property type="match status" value="1"/>
</dbReference>
<dbReference type="SUPFAM" id="SSF51161">
    <property type="entry name" value="Trimeric LpxA-like enzymes"/>
    <property type="match status" value="1"/>
</dbReference>
<dbReference type="Pfam" id="PF00132">
    <property type="entry name" value="Hexapep"/>
    <property type="match status" value="1"/>
</dbReference>
<dbReference type="CDD" id="cd04647">
    <property type="entry name" value="LbH_MAT_like"/>
    <property type="match status" value="1"/>
</dbReference>
<evidence type="ECO:0000313" key="2">
    <source>
        <dbReference type="Proteomes" id="UP001056336"/>
    </source>
</evidence>
<sequence>MNSALRGLAGRVRWWWPRQRHALLDFLLTSVIGARWISRTTRPALLRAVGLDVSKNVTFESGVVIRAGRALHVGPYSFVNTECVLDLQESITIGSNVHLAHRVMLLTVSHEAGGPQRRAGDLAARPIVVEDGCWLGASVVVLPGVRIARGCIVAAGAVVVADTEPDGLYAGVPAARVRELSTA</sequence>
<dbReference type="InterPro" id="IPR001451">
    <property type="entry name" value="Hexapep"/>
</dbReference>
<dbReference type="InterPro" id="IPR051159">
    <property type="entry name" value="Hexapeptide_acetyltransf"/>
</dbReference>
<dbReference type="RefSeq" id="WP_249772375.1">
    <property type="nucleotide sequence ID" value="NZ_CP097332.1"/>
</dbReference>
<proteinExistence type="predicted"/>
<dbReference type="EMBL" id="CP097332">
    <property type="protein sequence ID" value="UQX88665.1"/>
    <property type="molecule type" value="Genomic_DNA"/>
</dbReference>
<reference evidence="1" key="1">
    <citation type="journal article" date="2018" name="Int. J. Syst. Evol. Microbiol.">
        <title>Jatrophihabitans telluris sp. nov., isolated from sediment soil of lava forest wetlands and the emended description of the genus Jatrophihabitans.</title>
        <authorList>
            <person name="Lee K.C."/>
            <person name="Suh M.K."/>
            <person name="Eom M.K."/>
            <person name="Kim K.K."/>
            <person name="Kim J.S."/>
            <person name="Kim D.S."/>
            <person name="Ko S.H."/>
            <person name="Shin Y.K."/>
            <person name="Lee J.S."/>
        </authorList>
    </citation>
    <scope>NUCLEOTIDE SEQUENCE</scope>
    <source>
        <strain evidence="1">N237</strain>
    </source>
</reference>
<evidence type="ECO:0000313" key="1">
    <source>
        <dbReference type="EMBL" id="UQX88665.1"/>
    </source>
</evidence>
<dbReference type="Proteomes" id="UP001056336">
    <property type="component" value="Chromosome"/>
</dbReference>
<gene>
    <name evidence="1" type="ORF">M6D93_01375</name>
</gene>